<dbReference type="Proteomes" id="UP000034778">
    <property type="component" value="Unassembled WGS sequence"/>
</dbReference>
<dbReference type="STRING" id="1618566.UR35_C0002G0139"/>
<dbReference type="EMBL" id="LBOW01000002">
    <property type="protein sequence ID" value="KKP45306.1"/>
    <property type="molecule type" value="Genomic_DNA"/>
</dbReference>
<dbReference type="AlphaFoldDB" id="A0A0G0A298"/>
<sequence>MLTKQDLNAIGGLVEEKLIPVRKDIKKIQKTLDFTIDHFDKNNIKIVENVRDIQFRLDYPVMDYV</sequence>
<evidence type="ECO:0000313" key="1">
    <source>
        <dbReference type="EMBL" id="KKP45306.1"/>
    </source>
</evidence>
<gene>
    <name evidence="1" type="ORF">UR35_C0002G0139</name>
</gene>
<organism evidence="1 2">
    <name type="scientific">Candidatus Woesebacteria bacterium GW2011_GWB1_33_22</name>
    <dbReference type="NCBI Taxonomy" id="1618566"/>
    <lineage>
        <taxon>Bacteria</taxon>
        <taxon>Candidatus Woeseibacteriota</taxon>
    </lineage>
</organism>
<protein>
    <submittedName>
        <fullName evidence="1">Uncharacterized protein</fullName>
    </submittedName>
</protein>
<accession>A0A0G0A298</accession>
<comment type="caution">
    <text evidence="1">The sequence shown here is derived from an EMBL/GenBank/DDBJ whole genome shotgun (WGS) entry which is preliminary data.</text>
</comment>
<reference evidence="1 2" key="1">
    <citation type="journal article" date="2015" name="Nature">
        <title>rRNA introns, odd ribosomes, and small enigmatic genomes across a large radiation of phyla.</title>
        <authorList>
            <person name="Brown C.T."/>
            <person name="Hug L.A."/>
            <person name="Thomas B.C."/>
            <person name="Sharon I."/>
            <person name="Castelle C.J."/>
            <person name="Singh A."/>
            <person name="Wilkins M.J."/>
            <person name="Williams K.H."/>
            <person name="Banfield J.F."/>
        </authorList>
    </citation>
    <scope>NUCLEOTIDE SEQUENCE [LARGE SCALE GENOMIC DNA]</scope>
</reference>
<evidence type="ECO:0000313" key="2">
    <source>
        <dbReference type="Proteomes" id="UP000034778"/>
    </source>
</evidence>
<proteinExistence type="predicted"/>
<name>A0A0G0A298_9BACT</name>